<sequence length="194" mass="23478">MNMARKKRVWYPGAAYHVVSRANRKGHLFRDKRDYKFYLDILRKTKAKYDFSLLAYCLMTNHVHLQIRTKEVEIWRLMHQINLFYAKYFNYKYDLVGHLFQGRYFSKIIKDKLYNLAVNRYIHLNPVVASIVNKPELYSKSSYNIYLAQKNDDLVDTSEILSYFEQNRTIYKKFTETEEINKKLDQEIKAECEL</sequence>
<name>E3DR30_HALPG</name>
<evidence type="ECO:0000313" key="2">
    <source>
        <dbReference type="EMBL" id="ADO78019.1"/>
    </source>
</evidence>
<dbReference type="PANTHER" id="PTHR34322:SF2">
    <property type="entry name" value="TRANSPOSASE IS200-LIKE DOMAIN-CONTAINING PROTEIN"/>
    <property type="match status" value="1"/>
</dbReference>
<dbReference type="Gene3D" id="3.30.70.1290">
    <property type="entry name" value="Transposase IS200-like"/>
    <property type="match status" value="1"/>
</dbReference>
<dbReference type="InterPro" id="IPR036515">
    <property type="entry name" value="Transposase_17_sf"/>
</dbReference>
<dbReference type="GO" id="GO:0006313">
    <property type="term" value="P:DNA transposition"/>
    <property type="evidence" value="ECO:0007669"/>
    <property type="project" value="InterPro"/>
</dbReference>
<reference evidence="3" key="1">
    <citation type="submission" date="2010-10" db="EMBL/GenBank/DDBJ databases">
        <title>The complete genome of Halanaerobium praevalens DSM 2228.</title>
        <authorList>
            <consortium name="US DOE Joint Genome Institute (JGI-PGF)"/>
            <person name="Lucas S."/>
            <person name="Copeland A."/>
            <person name="Lapidus A."/>
            <person name="Glavina del Rio T."/>
            <person name="Dalin E."/>
            <person name="Tice H."/>
            <person name="Bruce D."/>
            <person name="Goodwin L."/>
            <person name="Pitluck S."/>
            <person name="Kyrpides N."/>
            <person name="Mavromatis K."/>
            <person name="Ivanova N."/>
            <person name="Ovchinnikova G."/>
            <person name="Chertkov O."/>
            <person name="Detter J.C."/>
            <person name="Han C."/>
            <person name="Larimer F."/>
            <person name="Land M."/>
            <person name="Hauser L."/>
            <person name="Markowitz V."/>
            <person name="Cheng J.-F."/>
            <person name="Hugenholtz P."/>
            <person name="Woyke T."/>
            <person name="Wu D."/>
            <person name="Tindall B."/>
            <person name="Pomrenke H.G."/>
            <person name="Brambilla E."/>
            <person name="Klenk H.-P."/>
            <person name="Eisen J.A."/>
        </authorList>
    </citation>
    <scope>NUCLEOTIDE SEQUENCE [LARGE SCALE GENOMIC DNA]</scope>
    <source>
        <strain evidence="3">ATCC 33744 / DSM 2228 / GSL</strain>
    </source>
</reference>
<protein>
    <recommendedName>
        <fullName evidence="1">Transposase IS200-like domain-containing protein</fullName>
    </recommendedName>
</protein>
<dbReference type="Proteomes" id="UP000006866">
    <property type="component" value="Chromosome"/>
</dbReference>
<evidence type="ECO:0000313" key="3">
    <source>
        <dbReference type="Proteomes" id="UP000006866"/>
    </source>
</evidence>
<organism evidence="2 3">
    <name type="scientific">Halanaerobium praevalens (strain ATCC 33744 / DSM 2228 / GSL)</name>
    <dbReference type="NCBI Taxonomy" id="572479"/>
    <lineage>
        <taxon>Bacteria</taxon>
        <taxon>Bacillati</taxon>
        <taxon>Bacillota</taxon>
        <taxon>Clostridia</taxon>
        <taxon>Halanaerobiales</taxon>
        <taxon>Halanaerobiaceae</taxon>
        <taxon>Halanaerobium</taxon>
    </lineage>
</organism>
<dbReference type="SMART" id="SM01321">
    <property type="entry name" value="Y1_Tnp"/>
    <property type="match status" value="1"/>
</dbReference>
<dbReference type="InterPro" id="IPR002686">
    <property type="entry name" value="Transposase_17"/>
</dbReference>
<feature type="domain" description="Transposase IS200-like" evidence="1">
    <location>
        <begin position="11"/>
        <end position="125"/>
    </location>
</feature>
<gene>
    <name evidence="2" type="ordered locus">Hprae_1894</name>
</gene>
<dbReference type="SUPFAM" id="SSF143422">
    <property type="entry name" value="Transposase IS200-like"/>
    <property type="match status" value="1"/>
</dbReference>
<dbReference type="KEGG" id="hpk:Hprae_1894"/>
<dbReference type="eggNOG" id="COG1943">
    <property type="taxonomic scope" value="Bacteria"/>
</dbReference>
<keyword evidence="3" id="KW-1185">Reference proteome</keyword>
<dbReference type="Pfam" id="PF01797">
    <property type="entry name" value="Y1_Tnp"/>
    <property type="match status" value="1"/>
</dbReference>
<dbReference type="AlphaFoldDB" id="E3DR30"/>
<dbReference type="GO" id="GO:0003677">
    <property type="term" value="F:DNA binding"/>
    <property type="evidence" value="ECO:0007669"/>
    <property type="project" value="InterPro"/>
</dbReference>
<dbReference type="HOGENOM" id="CLU_068226_4_0_9"/>
<dbReference type="PATRIC" id="fig|572479.3.peg.1929"/>
<reference evidence="2 3" key="2">
    <citation type="journal article" date="2011" name="Stand. Genomic Sci.">
        <title>Complete genome sequence of the extremely halophilic Halanaerobium praevalens type strain (GSL).</title>
        <authorList>
            <person name="Ivanova N."/>
            <person name="Sikorski J."/>
            <person name="Chertkov O."/>
            <person name="Nolan M."/>
            <person name="Lucas S."/>
            <person name="Hammon N."/>
            <person name="Deshpande S."/>
            <person name="Cheng J.F."/>
            <person name="Tapia R."/>
            <person name="Han C."/>
            <person name="Goodwin L."/>
            <person name="Pitluck S."/>
            <person name="Huntemann M."/>
            <person name="Liolios K."/>
            <person name="Pagani I."/>
            <person name="Mavromatis K."/>
            <person name="Ovchinikova G."/>
            <person name="Pati A."/>
            <person name="Chen A."/>
            <person name="Palaniappan K."/>
            <person name="Land M."/>
            <person name="Hauser L."/>
            <person name="Brambilla E.M."/>
            <person name="Kannan K.P."/>
            <person name="Rohde M."/>
            <person name="Tindall B.J."/>
            <person name="Goker M."/>
            <person name="Detter J.C."/>
            <person name="Woyke T."/>
            <person name="Bristow J."/>
            <person name="Eisen J.A."/>
            <person name="Markowitz V."/>
            <person name="Hugenholtz P."/>
            <person name="Kyrpides N.C."/>
            <person name="Klenk H.P."/>
            <person name="Lapidus A."/>
        </authorList>
    </citation>
    <scope>NUCLEOTIDE SEQUENCE [LARGE SCALE GENOMIC DNA]</scope>
    <source>
        <strain evidence="3">ATCC 33744 / DSM 2228 / GSL</strain>
    </source>
</reference>
<accession>E3DR30</accession>
<evidence type="ECO:0000259" key="1">
    <source>
        <dbReference type="SMART" id="SM01321"/>
    </source>
</evidence>
<dbReference type="PANTHER" id="PTHR34322">
    <property type="entry name" value="TRANSPOSASE, Y1_TNP DOMAIN-CONTAINING"/>
    <property type="match status" value="1"/>
</dbReference>
<dbReference type="EMBL" id="CP002175">
    <property type="protein sequence ID" value="ADO78019.1"/>
    <property type="molecule type" value="Genomic_DNA"/>
</dbReference>
<dbReference type="STRING" id="572479.Hprae_1894"/>
<dbReference type="GO" id="GO:0004803">
    <property type="term" value="F:transposase activity"/>
    <property type="evidence" value="ECO:0007669"/>
    <property type="project" value="InterPro"/>
</dbReference>
<proteinExistence type="predicted"/>